<dbReference type="PaxDb" id="2903-EOD09284"/>
<sequence>MFRRACRLPHRAIAGSVKGGALLLDLRTPEEIIETPGPDGALTWDFRSDPTAKALLEGRGYTRVLNGGGNTTAPQWDALLEACQRLVRGPMNECRDRVTS</sequence>
<evidence type="ECO:0008006" key="3">
    <source>
        <dbReference type="Google" id="ProtNLM"/>
    </source>
</evidence>
<dbReference type="HOGENOM" id="CLU_2311478_0_0_1"/>
<dbReference type="KEGG" id="ehx:EMIHUDRAFT_216676"/>
<accession>A0A0D3IDE9</accession>
<protein>
    <recommendedName>
        <fullName evidence="3">Rhodanese domain-containing protein</fullName>
    </recommendedName>
</protein>
<organism evidence="1 2">
    <name type="scientific">Emiliania huxleyi (strain CCMP1516)</name>
    <dbReference type="NCBI Taxonomy" id="280463"/>
    <lineage>
        <taxon>Eukaryota</taxon>
        <taxon>Haptista</taxon>
        <taxon>Haptophyta</taxon>
        <taxon>Prymnesiophyceae</taxon>
        <taxon>Isochrysidales</taxon>
        <taxon>Noelaerhabdaceae</taxon>
        <taxon>Emiliania</taxon>
    </lineage>
</organism>
<reference evidence="2" key="1">
    <citation type="journal article" date="2013" name="Nature">
        <title>Pan genome of the phytoplankton Emiliania underpins its global distribution.</title>
        <authorList>
            <person name="Read B.A."/>
            <person name="Kegel J."/>
            <person name="Klute M.J."/>
            <person name="Kuo A."/>
            <person name="Lefebvre S.C."/>
            <person name="Maumus F."/>
            <person name="Mayer C."/>
            <person name="Miller J."/>
            <person name="Monier A."/>
            <person name="Salamov A."/>
            <person name="Young J."/>
            <person name="Aguilar M."/>
            <person name="Claverie J.M."/>
            <person name="Frickenhaus S."/>
            <person name="Gonzalez K."/>
            <person name="Herman E.K."/>
            <person name="Lin Y.C."/>
            <person name="Napier J."/>
            <person name="Ogata H."/>
            <person name="Sarno A.F."/>
            <person name="Shmutz J."/>
            <person name="Schroeder D."/>
            <person name="de Vargas C."/>
            <person name="Verret F."/>
            <person name="von Dassow P."/>
            <person name="Valentin K."/>
            <person name="Van de Peer Y."/>
            <person name="Wheeler G."/>
            <person name="Dacks J.B."/>
            <person name="Delwiche C.F."/>
            <person name="Dyhrman S.T."/>
            <person name="Glockner G."/>
            <person name="John U."/>
            <person name="Richards T."/>
            <person name="Worden A.Z."/>
            <person name="Zhang X."/>
            <person name="Grigoriev I.V."/>
            <person name="Allen A.E."/>
            <person name="Bidle K."/>
            <person name="Borodovsky M."/>
            <person name="Bowler C."/>
            <person name="Brownlee C."/>
            <person name="Cock J.M."/>
            <person name="Elias M."/>
            <person name="Gladyshev V.N."/>
            <person name="Groth M."/>
            <person name="Guda C."/>
            <person name="Hadaegh A."/>
            <person name="Iglesias-Rodriguez M.D."/>
            <person name="Jenkins J."/>
            <person name="Jones B.M."/>
            <person name="Lawson T."/>
            <person name="Leese F."/>
            <person name="Lindquist E."/>
            <person name="Lobanov A."/>
            <person name="Lomsadze A."/>
            <person name="Malik S.B."/>
            <person name="Marsh M.E."/>
            <person name="Mackinder L."/>
            <person name="Mock T."/>
            <person name="Mueller-Roeber B."/>
            <person name="Pagarete A."/>
            <person name="Parker M."/>
            <person name="Probert I."/>
            <person name="Quesneville H."/>
            <person name="Raines C."/>
            <person name="Rensing S.A."/>
            <person name="Riano-Pachon D.M."/>
            <person name="Richier S."/>
            <person name="Rokitta S."/>
            <person name="Shiraiwa Y."/>
            <person name="Soanes D.M."/>
            <person name="van der Giezen M."/>
            <person name="Wahlund T.M."/>
            <person name="Williams B."/>
            <person name="Wilson W."/>
            <person name="Wolfe G."/>
            <person name="Wurch L.L."/>
        </authorList>
    </citation>
    <scope>NUCLEOTIDE SEQUENCE</scope>
</reference>
<evidence type="ECO:0000313" key="2">
    <source>
        <dbReference type="Proteomes" id="UP000013827"/>
    </source>
</evidence>
<reference evidence="1" key="2">
    <citation type="submission" date="2024-10" db="UniProtKB">
        <authorList>
            <consortium name="EnsemblProtists"/>
        </authorList>
    </citation>
    <scope>IDENTIFICATION</scope>
</reference>
<name>A0A0D3IDE9_EMIH1</name>
<proteinExistence type="predicted"/>
<evidence type="ECO:0000313" key="1">
    <source>
        <dbReference type="EnsemblProtists" id="EOD09284"/>
    </source>
</evidence>
<dbReference type="RefSeq" id="XP_005761713.1">
    <property type="nucleotide sequence ID" value="XM_005761656.1"/>
</dbReference>
<keyword evidence="2" id="KW-1185">Reference proteome</keyword>
<dbReference type="AlphaFoldDB" id="A0A0D3IDE9"/>
<dbReference type="GeneID" id="17255410"/>
<dbReference type="Proteomes" id="UP000013827">
    <property type="component" value="Unassembled WGS sequence"/>
</dbReference>
<dbReference type="EnsemblProtists" id="EOD09284">
    <property type="protein sequence ID" value="EOD09284"/>
    <property type="gene ID" value="EMIHUDRAFT_216676"/>
</dbReference>